<protein>
    <submittedName>
        <fullName evidence="2">Uncharacterized protein</fullName>
    </submittedName>
</protein>
<dbReference type="EnsemblMetazoa" id="XM_050653397.1">
    <property type="protein sequence ID" value="XP_050509354.1"/>
    <property type="gene ID" value="LOC126886454"/>
</dbReference>
<sequence>MTSNNTMNTTQTTSHISYSSVVNTFKQPTKDEAIVLSSIEGTKVQEYIIAVGSIVGPRNVSFASRIANNRICIYLSSKNMVDSLLHSHKYVNIKETQVEIRRLITPAQRLIISNAGPSVPTTLIEQELRKMGISAVSKMTFLRVGMPESEYSHVLSFRRQTFITPLENMSIPDSFIISHDNTTYRLYLSIEGFNCTKCKTIGHQETECPDNANTITSNATTSNTTNLDSTNSNPPTSNTTNPDPTNSNPTTSKALPETSQNTQYITHLPYNQTEQIPSDKALISTSNYHPASSQNILDQIPDVQVSNNQLESTIETDDMSRPTNNTNETNTLKIPTSSTSNKISNLTPLEITQPKIIPNVTKHPKRLISSSPEINENTTQTDSHIFTSPVTRKSKKKTKTSKRNSRDELLLSLETIKDKIANRSPPFVLNFDEICDFLENTLNAKHPEITSKNYSNETAELIQILNFVHAYTHNSKLKNNITRLRKKLSPNNFSSTEETDETHSQSELENV</sequence>
<dbReference type="RefSeq" id="XP_050509354.1">
    <property type="nucleotide sequence ID" value="XM_050653397.1"/>
</dbReference>
<evidence type="ECO:0000313" key="3">
    <source>
        <dbReference type="Proteomes" id="UP001652700"/>
    </source>
</evidence>
<feature type="compositionally biased region" description="Polar residues" evidence="1">
    <location>
        <begin position="321"/>
        <end position="341"/>
    </location>
</feature>
<keyword evidence="3" id="KW-1185">Reference proteome</keyword>
<feature type="region of interest" description="Disordered" evidence="1">
    <location>
        <begin position="205"/>
        <end position="257"/>
    </location>
</feature>
<dbReference type="Proteomes" id="UP001652700">
    <property type="component" value="Unplaced"/>
</dbReference>
<organism evidence="2 3">
    <name type="scientific">Diabrotica virgifera virgifera</name>
    <name type="common">western corn rootworm</name>
    <dbReference type="NCBI Taxonomy" id="50390"/>
    <lineage>
        <taxon>Eukaryota</taxon>
        <taxon>Metazoa</taxon>
        <taxon>Ecdysozoa</taxon>
        <taxon>Arthropoda</taxon>
        <taxon>Hexapoda</taxon>
        <taxon>Insecta</taxon>
        <taxon>Pterygota</taxon>
        <taxon>Neoptera</taxon>
        <taxon>Endopterygota</taxon>
        <taxon>Coleoptera</taxon>
        <taxon>Polyphaga</taxon>
        <taxon>Cucujiformia</taxon>
        <taxon>Chrysomeloidea</taxon>
        <taxon>Chrysomelidae</taxon>
        <taxon>Galerucinae</taxon>
        <taxon>Diabroticina</taxon>
        <taxon>Diabroticites</taxon>
        <taxon>Diabrotica</taxon>
    </lineage>
</organism>
<reference evidence="2" key="1">
    <citation type="submission" date="2025-05" db="UniProtKB">
        <authorList>
            <consortium name="EnsemblMetazoa"/>
        </authorList>
    </citation>
    <scope>IDENTIFICATION</scope>
</reference>
<dbReference type="GeneID" id="126886454"/>
<evidence type="ECO:0000256" key="1">
    <source>
        <dbReference type="SAM" id="MobiDB-lite"/>
    </source>
</evidence>
<feature type="compositionally biased region" description="Polar residues" evidence="1">
    <location>
        <begin position="371"/>
        <end position="390"/>
    </location>
</feature>
<proteinExistence type="predicted"/>
<feature type="region of interest" description="Disordered" evidence="1">
    <location>
        <begin position="371"/>
        <end position="405"/>
    </location>
</feature>
<feature type="region of interest" description="Disordered" evidence="1">
    <location>
        <begin position="316"/>
        <end position="341"/>
    </location>
</feature>
<feature type="compositionally biased region" description="Basic and acidic residues" evidence="1">
    <location>
        <begin position="501"/>
        <end position="511"/>
    </location>
</feature>
<feature type="compositionally biased region" description="Low complexity" evidence="1">
    <location>
        <begin position="211"/>
        <end position="252"/>
    </location>
</feature>
<name>A0ABM5KGN4_DIAVI</name>
<dbReference type="EnsemblMetazoa" id="XM_050653398.1">
    <property type="protein sequence ID" value="XP_050509355.1"/>
    <property type="gene ID" value="LOC126886454"/>
</dbReference>
<evidence type="ECO:0000313" key="2">
    <source>
        <dbReference type="EnsemblMetazoa" id="XP_050509354.1"/>
    </source>
</evidence>
<feature type="compositionally biased region" description="Basic residues" evidence="1">
    <location>
        <begin position="392"/>
        <end position="403"/>
    </location>
</feature>
<accession>A0ABM5KGN4</accession>
<feature type="region of interest" description="Disordered" evidence="1">
    <location>
        <begin position="490"/>
        <end position="511"/>
    </location>
</feature>
<dbReference type="RefSeq" id="XP_050509355.1">
    <property type="nucleotide sequence ID" value="XM_050653398.1"/>
</dbReference>